<dbReference type="PANTHER" id="PTHR30069:SF28">
    <property type="entry name" value="TONB-DEPENDENT RECEPTOR YNCD-RELATED"/>
    <property type="match status" value="1"/>
</dbReference>
<dbReference type="InterPro" id="IPR039426">
    <property type="entry name" value="TonB-dep_rcpt-like"/>
</dbReference>
<evidence type="ECO:0000313" key="15">
    <source>
        <dbReference type="EMBL" id="VDC20246.1"/>
    </source>
</evidence>
<evidence type="ECO:0000256" key="11">
    <source>
        <dbReference type="RuleBase" id="RU003357"/>
    </source>
</evidence>
<evidence type="ECO:0000256" key="6">
    <source>
        <dbReference type="ARBA" id="ARBA00023077"/>
    </source>
</evidence>
<sequence length="722" mass="76044">MKVTPVSLPRFSRPLSLALIAALPGLPALAQSVAPGATIQLGTIHLDADNPVKLRFGATAGGVALIDRSDTPGDKAAPTLSEALSGTPGVVVQEFFGGNDQPRIQIRGSGQQQNPAERGLLVLMDGMPVNRADGSYVVGLALPGQAESIEIFRGASANRLGATVLGGALNFASPSGASAPGLRLSVGGGSFGRGDLAASYGIDGEAADTLLRFEHSEAEGYRDYNGSRRTSVGGNVTFATGAATTRLFFSHTDLSFDVAGPLTWDAMLNNPTSHHAGPVPVGGVPTQPGPNVLRDLPHRDTVQTLAGLRTTWENGAQVWDLGLSLSRTDDSFTFPVSGAVRATDGNDATLTARYALQGTGDLPLFEAGLSWSFGEADRDWNHNLRGNPGPAFGRNRLKAETLSLYAGANVEIGGFTLSPAVAFIHAERRNNDLWTGATRPTLTFTPAGPVIGSAPFTATDYDRSWSGFAPSLALSWQPAADQFAWISLSKSYEPPTHDDLIGAIGGTPNSGPTGLATPDLEAQSAVTLEAGWRGTRGALTWDVTAYHSRLKNELLSLRDSSGVQLAAVNAGRTVHSGLELGLSGELSETLSARLAWTWQDFRFDNDPLRGDNKLAGAPENVITLALAWQATEALSLNGKLHWVPGRTPVDNMNTLFNDSYALVDVGAEYAVSETAVVFARVSNLFDERYASSTLVLDQARPDQAAFIPGTGRAFYLGARLNF</sequence>
<evidence type="ECO:0000256" key="3">
    <source>
        <dbReference type="ARBA" id="ARBA00022452"/>
    </source>
</evidence>
<feature type="domain" description="TonB-dependent receptor plug" evidence="14">
    <location>
        <begin position="73"/>
        <end position="168"/>
    </location>
</feature>
<evidence type="ECO:0000256" key="12">
    <source>
        <dbReference type="SAM" id="SignalP"/>
    </source>
</evidence>
<dbReference type="InterPro" id="IPR012910">
    <property type="entry name" value="Plug_dom"/>
</dbReference>
<reference evidence="15 16" key="1">
    <citation type="submission" date="2018-11" db="EMBL/GenBank/DDBJ databases">
        <authorList>
            <person name="Criscuolo A."/>
        </authorList>
    </citation>
    <scope>NUCLEOTIDE SEQUENCE [LARGE SCALE GENOMIC DNA]</scope>
    <source>
        <strain evidence="15">ACIP111625</strain>
    </source>
</reference>
<evidence type="ECO:0000256" key="4">
    <source>
        <dbReference type="ARBA" id="ARBA00022692"/>
    </source>
</evidence>
<dbReference type="PROSITE" id="PS01156">
    <property type="entry name" value="TONB_DEPENDENT_REC_2"/>
    <property type="match status" value="1"/>
</dbReference>
<keyword evidence="7 9" id="KW-0472">Membrane</keyword>
<evidence type="ECO:0000259" key="14">
    <source>
        <dbReference type="Pfam" id="PF07715"/>
    </source>
</evidence>
<keyword evidence="2 9" id="KW-0813">Transport</keyword>
<dbReference type="InterPro" id="IPR037066">
    <property type="entry name" value="Plug_dom_sf"/>
</dbReference>
<comment type="subcellular location">
    <subcellularLocation>
        <location evidence="1 9">Cell outer membrane</location>
        <topology evidence="1 9">Multi-pass membrane protein</topology>
    </subcellularLocation>
</comment>
<evidence type="ECO:0000256" key="8">
    <source>
        <dbReference type="ARBA" id="ARBA00023237"/>
    </source>
</evidence>
<evidence type="ECO:0000256" key="5">
    <source>
        <dbReference type="ARBA" id="ARBA00022729"/>
    </source>
</evidence>
<dbReference type="OrthoDB" id="9760333at2"/>
<keyword evidence="16" id="KW-1185">Reference proteome</keyword>
<feature type="chain" id="PRO_5017923880" evidence="12">
    <location>
        <begin position="31"/>
        <end position="722"/>
    </location>
</feature>
<feature type="domain" description="TonB-dependent receptor-like beta-barrel" evidence="13">
    <location>
        <begin position="283"/>
        <end position="684"/>
    </location>
</feature>
<dbReference type="InterPro" id="IPR010917">
    <property type="entry name" value="TonB_rcpt_CS"/>
</dbReference>
<dbReference type="Pfam" id="PF00593">
    <property type="entry name" value="TonB_dep_Rec_b-barrel"/>
    <property type="match status" value="1"/>
</dbReference>
<dbReference type="Pfam" id="PF07715">
    <property type="entry name" value="Plug"/>
    <property type="match status" value="1"/>
</dbReference>
<keyword evidence="5 12" id="KW-0732">Signal</keyword>
<proteinExistence type="inferred from homology"/>
<gene>
    <name evidence="15" type="primary">pfeA_1</name>
    <name evidence="15" type="ORF">XINFAN_00393</name>
</gene>
<keyword evidence="8 9" id="KW-0998">Cell outer membrane</keyword>
<feature type="signal peptide" evidence="12">
    <location>
        <begin position="1"/>
        <end position="30"/>
    </location>
</feature>
<evidence type="ECO:0000256" key="1">
    <source>
        <dbReference type="ARBA" id="ARBA00004571"/>
    </source>
</evidence>
<evidence type="ECO:0000313" key="16">
    <source>
        <dbReference type="Proteomes" id="UP000277498"/>
    </source>
</evidence>
<dbReference type="InterPro" id="IPR036942">
    <property type="entry name" value="Beta-barrel_TonB_sf"/>
</dbReference>
<dbReference type="GO" id="GO:0009279">
    <property type="term" value="C:cell outer membrane"/>
    <property type="evidence" value="ECO:0007669"/>
    <property type="project" value="UniProtKB-SubCell"/>
</dbReference>
<evidence type="ECO:0000256" key="7">
    <source>
        <dbReference type="ARBA" id="ARBA00023136"/>
    </source>
</evidence>
<keyword evidence="4 9" id="KW-0812">Transmembrane</keyword>
<dbReference type="Proteomes" id="UP000277498">
    <property type="component" value="Unassembled WGS sequence"/>
</dbReference>
<name>A0A3P5WNV2_9RHOB</name>
<keyword evidence="6 11" id="KW-0798">TonB box</keyword>
<dbReference type="GO" id="GO:0015344">
    <property type="term" value="F:siderophore uptake transmembrane transporter activity"/>
    <property type="evidence" value="ECO:0007669"/>
    <property type="project" value="TreeGrafter"/>
</dbReference>
<dbReference type="GO" id="GO:0044718">
    <property type="term" value="P:siderophore transmembrane transport"/>
    <property type="evidence" value="ECO:0007669"/>
    <property type="project" value="TreeGrafter"/>
</dbReference>
<protein>
    <submittedName>
        <fullName evidence="15">Ferric enterobactin receptor</fullName>
    </submittedName>
</protein>
<dbReference type="AlphaFoldDB" id="A0A3P5WNV2"/>
<dbReference type="Gene3D" id="2.170.130.10">
    <property type="entry name" value="TonB-dependent receptor, plug domain"/>
    <property type="match status" value="1"/>
</dbReference>
<evidence type="ECO:0000256" key="2">
    <source>
        <dbReference type="ARBA" id="ARBA00022448"/>
    </source>
</evidence>
<comment type="similarity">
    <text evidence="9 11">Belongs to the TonB-dependent receptor family.</text>
</comment>
<accession>A0A3P5WNV2</accession>
<feature type="short sequence motif" description="TonB C-terminal box" evidence="10">
    <location>
        <begin position="705"/>
        <end position="722"/>
    </location>
</feature>
<dbReference type="SUPFAM" id="SSF56935">
    <property type="entry name" value="Porins"/>
    <property type="match status" value="1"/>
</dbReference>
<keyword evidence="15" id="KW-0675">Receptor</keyword>
<evidence type="ECO:0000256" key="10">
    <source>
        <dbReference type="PROSITE-ProRule" id="PRU10144"/>
    </source>
</evidence>
<dbReference type="EMBL" id="UXAW01000033">
    <property type="protein sequence ID" value="VDC20246.1"/>
    <property type="molecule type" value="Genomic_DNA"/>
</dbReference>
<dbReference type="PROSITE" id="PS52016">
    <property type="entry name" value="TONB_DEPENDENT_REC_3"/>
    <property type="match status" value="1"/>
</dbReference>
<dbReference type="PANTHER" id="PTHR30069">
    <property type="entry name" value="TONB-DEPENDENT OUTER MEMBRANE RECEPTOR"/>
    <property type="match status" value="1"/>
</dbReference>
<organism evidence="15 16">
    <name type="scientific">Pseudogemmobacter humi</name>
    <dbReference type="NCBI Taxonomy" id="2483812"/>
    <lineage>
        <taxon>Bacteria</taxon>
        <taxon>Pseudomonadati</taxon>
        <taxon>Pseudomonadota</taxon>
        <taxon>Alphaproteobacteria</taxon>
        <taxon>Rhodobacterales</taxon>
        <taxon>Paracoccaceae</taxon>
        <taxon>Pseudogemmobacter</taxon>
    </lineage>
</organism>
<evidence type="ECO:0000259" key="13">
    <source>
        <dbReference type="Pfam" id="PF00593"/>
    </source>
</evidence>
<evidence type="ECO:0000256" key="9">
    <source>
        <dbReference type="PROSITE-ProRule" id="PRU01360"/>
    </source>
</evidence>
<dbReference type="InterPro" id="IPR000531">
    <property type="entry name" value="Beta-barrel_TonB"/>
</dbReference>
<keyword evidence="3 9" id="KW-1134">Transmembrane beta strand</keyword>
<dbReference type="CDD" id="cd01347">
    <property type="entry name" value="ligand_gated_channel"/>
    <property type="match status" value="1"/>
</dbReference>
<dbReference type="Gene3D" id="2.40.170.20">
    <property type="entry name" value="TonB-dependent receptor, beta-barrel domain"/>
    <property type="match status" value="1"/>
</dbReference>